<dbReference type="InterPro" id="IPR000055">
    <property type="entry name" value="Restrct_endonuc_typeI_TRD"/>
</dbReference>
<proteinExistence type="inferred from homology"/>
<dbReference type="OrthoDB" id="9795776at2"/>
<feature type="domain" description="Type I restriction modification DNA specificity" evidence="4">
    <location>
        <begin position="141"/>
        <end position="182"/>
    </location>
</feature>
<dbReference type="Gene3D" id="3.90.220.20">
    <property type="entry name" value="DNA methylase specificity domains"/>
    <property type="match status" value="2"/>
</dbReference>
<dbReference type="PANTHER" id="PTHR30408">
    <property type="entry name" value="TYPE-1 RESTRICTION ENZYME ECOKI SPECIFICITY PROTEIN"/>
    <property type="match status" value="1"/>
</dbReference>
<dbReference type="PANTHER" id="PTHR30408:SF12">
    <property type="entry name" value="TYPE I RESTRICTION ENZYME MJAVIII SPECIFICITY SUBUNIT"/>
    <property type="match status" value="1"/>
</dbReference>
<dbReference type="InterPro" id="IPR044946">
    <property type="entry name" value="Restrct_endonuc_typeI_TRD_sf"/>
</dbReference>
<protein>
    <submittedName>
        <fullName evidence="5">Type I restriction enzyme, S subunit</fullName>
    </submittedName>
</protein>
<evidence type="ECO:0000259" key="4">
    <source>
        <dbReference type="Pfam" id="PF01420"/>
    </source>
</evidence>
<accession>A0A1G9IEN1</accession>
<dbReference type="CDD" id="cd16961">
    <property type="entry name" value="RMtype1_S_TRD-CR_like"/>
    <property type="match status" value="1"/>
</dbReference>
<evidence type="ECO:0000313" key="6">
    <source>
        <dbReference type="Proteomes" id="UP000183162"/>
    </source>
</evidence>
<dbReference type="Proteomes" id="UP000183162">
    <property type="component" value="Unassembled WGS sequence"/>
</dbReference>
<sequence>MTNKVPNIRFKGFTDDWEQRKAGEIFKSVSDKGYTDLPVLSASQELGMILRDEIGIDIKYDESSIKNYKRVKPGQFVIHLRSFQGGFAWSDIEGITSPAYTILDYQEPEEHCSKFWKIVLTSPMFITRLETVTYGIRDGRSISFTDFSTLNLNVPSITEQQKIGKYFSKLDNLITLHQRKCEQTKELKKFMLQKMFPKKGEKNPEIRFPGFTDDWEQRKLSELATMHARIGWQNLRTSEFLDQGDYMLVTGTDFENGSINFSTCHYVQKERYDQDKHIQISNGSILITKDGTLGKVAYVQGLKKPATLNAGVFNVEIKDENRTDGKYLFQYLKAPFLMEYVEKNATGGTIKHLNQNILVNFPVAISEKSEQQKIGEYFSNLDHLITLHQRKCEQLKELKKFMLQNMFPKKG</sequence>
<dbReference type="RefSeq" id="WP_074565962.1">
    <property type="nucleotide sequence ID" value="NZ_FNGX01000001.1"/>
</dbReference>
<evidence type="ECO:0000256" key="1">
    <source>
        <dbReference type="ARBA" id="ARBA00010923"/>
    </source>
</evidence>
<keyword evidence="3" id="KW-0238">DNA-binding</keyword>
<gene>
    <name evidence="5" type="ORF">SAMN05216400_0158</name>
</gene>
<reference evidence="5 6" key="1">
    <citation type="submission" date="2016-10" db="EMBL/GenBank/DDBJ databases">
        <authorList>
            <person name="de Groot N.N."/>
        </authorList>
    </citation>
    <scope>NUCLEOTIDE SEQUENCE [LARGE SCALE GENOMIC DNA]</scope>
    <source>
        <strain evidence="5 6">Sb09</strain>
    </source>
</reference>
<comment type="similarity">
    <text evidence="1">Belongs to the type-I restriction system S methylase family.</text>
</comment>
<dbReference type="Gene3D" id="1.10.287.1120">
    <property type="entry name" value="Bipartite methylase S protein"/>
    <property type="match status" value="1"/>
</dbReference>
<evidence type="ECO:0000256" key="2">
    <source>
        <dbReference type="ARBA" id="ARBA00022747"/>
    </source>
</evidence>
<dbReference type="AlphaFoldDB" id="A0A1G9IEN1"/>
<dbReference type="Pfam" id="PF01420">
    <property type="entry name" value="Methylase_S"/>
    <property type="match status" value="2"/>
</dbReference>
<organism evidence="5 6">
    <name type="scientific">Streptococcus equinus</name>
    <name type="common">Streptococcus bovis</name>
    <dbReference type="NCBI Taxonomy" id="1335"/>
    <lineage>
        <taxon>Bacteria</taxon>
        <taxon>Bacillati</taxon>
        <taxon>Bacillota</taxon>
        <taxon>Bacilli</taxon>
        <taxon>Lactobacillales</taxon>
        <taxon>Streptococcaceae</taxon>
        <taxon>Streptococcus</taxon>
    </lineage>
</organism>
<dbReference type="GO" id="GO:0003677">
    <property type="term" value="F:DNA binding"/>
    <property type="evidence" value="ECO:0007669"/>
    <property type="project" value="UniProtKB-KW"/>
</dbReference>
<evidence type="ECO:0000313" key="5">
    <source>
        <dbReference type="EMBL" id="SDL23691.1"/>
    </source>
</evidence>
<dbReference type="EMBL" id="FNGX01000001">
    <property type="protein sequence ID" value="SDL23691.1"/>
    <property type="molecule type" value="Genomic_DNA"/>
</dbReference>
<keyword evidence="2" id="KW-0680">Restriction system</keyword>
<dbReference type="SUPFAM" id="SSF116734">
    <property type="entry name" value="DNA methylase specificity domain"/>
    <property type="match status" value="2"/>
</dbReference>
<feature type="domain" description="Type I restriction modification DNA specificity" evidence="4">
    <location>
        <begin position="213"/>
        <end position="396"/>
    </location>
</feature>
<name>A0A1G9IEN1_STREI</name>
<dbReference type="InterPro" id="IPR052021">
    <property type="entry name" value="Type-I_RS_S_subunit"/>
</dbReference>
<evidence type="ECO:0000256" key="3">
    <source>
        <dbReference type="ARBA" id="ARBA00023125"/>
    </source>
</evidence>
<dbReference type="GO" id="GO:0009307">
    <property type="term" value="P:DNA restriction-modification system"/>
    <property type="evidence" value="ECO:0007669"/>
    <property type="project" value="UniProtKB-KW"/>
</dbReference>